<accession>A0A5C6E345</accession>
<keyword evidence="4" id="KW-0067">ATP-binding</keyword>
<evidence type="ECO:0000313" key="9">
    <source>
        <dbReference type="Proteomes" id="UP000319143"/>
    </source>
</evidence>
<keyword evidence="9" id="KW-1185">Reference proteome</keyword>
<proteinExistence type="predicted"/>
<keyword evidence="1 8" id="KW-0808">Transferase</keyword>
<dbReference type="EMBL" id="SJPV01000001">
    <property type="protein sequence ID" value="TWU42041.1"/>
    <property type="molecule type" value="Genomic_DNA"/>
</dbReference>
<dbReference type="Gene3D" id="1.10.510.10">
    <property type="entry name" value="Transferase(Phosphotransferase) domain 1"/>
    <property type="match status" value="1"/>
</dbReference>
<feature type="region of interest" description="Disordered" evidence="5">
    <location>
        <begin position="1"/>
        <end position="122"/>
    </location>
</feature>
<dbReference type="PROSITE" id="PS00108">
    <property type="entry name" value="PROTEIN_KINASE_ST"/>
    <property type="match status" value="1"/>
</dbReference>
<organism evidence="8 9">
    <name type="scientific">Novipirellula artificiosorum</name>
    <dbReference type="NCBI Taxonomy" id="2528016"/>
    <lineage>
        <taxon>Bacteria</taxon>
        <taxon>Pseudomonadati</taxon>
        <taxon>Planctomycetota</taxon>
        <taxon>Planctomycetia</taxon>
        <taxon>Pirellulales</taxon>
        <taxon>Pirellulaceae</taxon>
        <taxon>Novipirellula</taxon>
    </lineage>
</organism>
<dbReference type="GO" id="GO:0005524">
    <property type="term" value="F:ATP binding"/>
    <property type="evidence" value="ECO:0007669"/>
    <property type="project" value="UniProtKB-KW"/>
</dbReference>
<evidence type="ECO:0000259" key="7">
    <source>
        <dbReference type="PROSITE" id="PS50011"/>
    </source>
</evidence>
<keyword evidence="6" id="KW-0472">Membrane</keyword>
<dbReference type="Gene3D" id="3.30.200.20">
    <property type="entry name" value="Phosphorylase Kinase, domain 1"/>
    <property type="match status" value="1"/>
</dbReference>
<gene>
    <name evidence="8" type="primary">pknD_1</name>
    <name evidence="8" type="ORF">Poly41_03370</name>
</gene>
<dbReference type="PROSITE" id="PS50011">
    <property type="entry name" value="PROTEIN_KINASE_DOM"/>
    <property type="match status" value="1"/>
</dbReference>
<dbReference type="Proteomes" id="UP000319143">
    <property type="component" value="Unassembled WGS sequence"/>
</dbReference>
<evidence type="ECO:0000256" key="5">
    <source>
        <dbReference type="SAM" id="MobiDB-lite"/>
    </source>
</evidence>
<dbReference type="AlphaFoldDB" id="A0A5C6E345"/>
<keyword evidence="3 8" id="KW-0418">Kinase</keyword>
<evidence type="ECO:0000256" key="2">
    <source>
        <dbReference type="ARBA" id="ARBA00022741"/>
    </source>
</evidence>
<sequence>MKDSLPIESVNSNEDGVSLNDAGNFKLRFGNLEIRPDAELRRETPPNCHHRYDCSMPHPESSEPTPTLGGASRDRDSVETPPTESKSNRPRRSSRRSKKAQGKADKLDAATIGPAKVDPSNASALSHASEAGVFAIAAGHADRYARVGELGRGGWGIVDRAVDRQLDREVAVKKIVATNANSPLVTDRFLHEAKITSQLQHPGIVPVHELGSDGDGNAYYVMKLLEGGTLRQQIRQRHAATTDRSKPLRCSELQDVIAPLLDRYVDICNAVAYAHTRGILHRDLKPANVMVGAYGETIVLDWGLAQQVNTDGQRTSITETDGTIVGTPAYMSPEQARGDLARLGKHSDIYSLGVMLYEIIAGRHPHAGLSVNEVLNRVQSEQYAPIRTCQPATPKPLAAIVDTAMAASPNARYASAESLAEDVRRFLAGDRVSVHCESLIDRTARWCRRNRSLAASISISVFALLILSTLFGLIVHRAHLSERTARLEAQSAHRVAVDRLMEARDATDAWLIDLSGSLEFYPGMQPLRQQLLNQAAEQYERLIASPVTFTGNNSSDRHGSARDHLTTTIAIHERAKCHLRLGDLYRLTDHSAASQSHYTQAAKLLHNLAKTESSRTALRSVAFSAAFAPSLTEKIRLDQINAVIGQTSLASGNVCIGEWEACREWLHHRLRTAEHQQDAIKSDFICKVASAAARLELAIHRRTPENANIKSLNTAVYWSRWLANRRGRPSDQQLSRTAQTECASVLEQQLLDTLASAAWTVLIEDIQDWQETHAGRVDDLQFLAHSRLRRAATWIRLERKEQACADYRQAILELEAAWQLTDSDSFFRTNLATAEGNLGRLLLDGEPKQQQEAERLLQGSLKTYQSMLQQQATAELLGRLAQTHIAMAKLQWNTVPSEALQHLEEATLAYQILRDHDQLSAQDQRDWDQISELAGSLKLSDAQRRLLENRAEGAQTSTATETPPDA</sequence>
<dbReference type="SUPFAM" id="SSF56112">
    <property type="entry name" value="Protein kinase-like (PK-like)"/>
    <property type="match status" value="1"/>
</dbReference>
<dbReference type="GO" id="GO:0004674">
    <property type="term" value="F:protein serine/threonine kinase activity"/>
    <property type="evidence" value="ECO:0007669"/>
    <property type="project" value="UniProtKB-EC"/>
</dbReference>
<feature type="compositionally biased region" description="Basic and acidic residues" evidence="5">
    <location>
        <begin position="34"/>
        <end position="44"/>
    </location>
</feature>
<feature type="compositionally biased region" description="Basic residues" evidence="5">
    <location>
        <begin position="88"/>
        <end position="101"/>
    </location>
</feature>
<dbReference type="CDD" id="cd14014">
    <property type="entry name" value="STKc_PknB_like"/>
    <property type="match status" value="1"/>
</dbReference>
<reference evidence="8 9" key="1">
    <citation type="submission" date="2019-02" db="EMBL/GenBank/DDBJ databases">
        <title>Deep-cultivation of Planctomycetes and their phenomic and genomic characterization uncovers novel biology.</title>
        <authorList>
            <person name="Wiegand S."/>
            <person name="Jogler M."/>
            <person name="Boedeker C."/>
            <person name="Pinto D."/>
            <person name="Vollmers J."/>
            <person name="Rivas-Marin E."/>
            <person name="Kohn T."/>
            <person name="Peeters S.H."/>
            <person name="Heuer A."/>
            <person name="Rast P."/>
            <person name="Oberbeckmann S."/>
            <person name="Bunk B."/>
            <person name="Jeske O."/>
            <person name="Meyerdierks A."/>
            <person name="Storesund J.E."/>
            <person name="Kallscheuer N."/>
            <person name="Luecker S."/>
            <person name="Lage O.M."/>
            <person name="Pohl T."/>
            <person name="Merkel B.J."/>
            <person name="Hornburger P."/>
            <person name="Mueller R.-W."/>
            <person name="Bruemmer F."/>
            <person name="Labrenz M."/>
            <person name="Spormann A.M."/>
            <person name="Op Den Camp H."/>
            <person name="Overmann J."/>
            <person name="Amann R."/>
            <person name="Jetten M.S.M."/>
            <person name="Mascher T."/>
            <person name="Medema M.H."/>
            <person name="Devos D.P."/>
            <person name="Kaster A.-K."/>
            <person name="Ovreas L."/>
            <person name="Rohde M."/>
            <person name="Galperin M.Y."/>
            <person name="Jogler C."/>
        </authorList>
    </citation>
    <scope>NUCLEOTIDE SEQUENCE [LARGE SCALE GENOMIC DNA]</scope>
    <source>
        <strain evidence="8 9">Poly41</strain>
    </source>
</reference>
<comment type="caution">
    <text evidence="8">The sequence shown here is derived from an EMBL/GenBank/DDBJ whole genome shotgun (WGS) entry which is preliminary data.</text>
</comment>
<name>A0A5C6E345_9BACT</name>
<dbReference type="InterPro" id="IPR011009">
    <property type="entry name" value="Kinase-like_dom_sf"/>
</dbReference>
<dbReference type="SMART" id="SM00220">
    <property type="entry name" value="S_TKc"/>
    <property type="match status" value="1"/>
</dbReference>
<feature type="domain" description="Protein kinase" evidence="7">
    <location>
        <begin position="144"/>
        <end position="427"/>
    </location>
</feature>
<evidence type="ECO:0000256" key="4">
    <source>
        <dbReference type="ARBA" id="ARBA00022840"/>
    </source>
</evidence>
<dbReference type="InterPro" id="IPR008271">
    <property type="entry name" value="Ser/Thr_kinase_AS"/>
</dbReference>
<dbReference type="PANTHER" id="PTHR43289:SF6">
    <property type="entry name" value="SERINE_THREONINE-PROTEIN KINASE NEKL-3"/>
    <property type="match status" value="1"/>
</dbReference>
<dbReference type="Pfam" id="PF00069">
    <property type="entry name" value="Pkinase"/>
    <property type="match status" value="1"/>
</dbReference>
<dbReference type="InterPro" id="IPR000719">
    <property type="entry name" value="Prot_kinase_dom"/>
</dbReference>
<dbReference type="PANTHER" id="PTHR43289">
    <property type="entry name" value="MITOGEN-ACTIVATED PROTEIN KINASE KINASE KINASE 20-RELATED"/>
    <property type="match status" value="1"/>
</dbReference>
<protein>
    <submittedName>
        <fullName evidence="8">Serine/threonine-protein kinase PknD</fullName>
        <ecNumber evidence="8">2.7.11.1</ecNumber>
    </submittedName>
</protein>
<evidence type="ECO:0000256" key="1">
    <source>
        <dbReference type="ARBA" id="ARBA00022679"/>
    </source>
</evidence>
<dbReference type="EC" id="2.7.11.1" evidence="8"/>
<evidence type="ECO:0000313" key="8">
    <source>
        <dbReference type="EMBL" id="TWU42041.1"/>
    </source>
</evidence>
<keyword evidence="6" id="KW-0812">Transmembrane</keyword>
<keyword evidence="2" id="KW-0547">Nucleotide-binding</keyword>
<evidence type="ECO:0000256" key="3">
    <source>
        <dbReference type="ARBA" id="ARBA00022777"/>
    </source>
</evidence>
<keyword evidence="6" id="KW-1133">Transmembrane helix</keyword>
<feature type="transmembrane region" description="Helical" evidence="6">
    <location>
        <begin position="453"/>
        <end position="475"/>
    </location>
</feature>
<evidence type="ECO:0000256" key="6">
    <source>
        <dbReference type="SAM" id="Phobius"/>
    </source>
</evidence>